<dbReference type="Proteomes" id="UP000789702">
    <property type="component" value="Unassembled WGS sequence"/>
</dbReference>
<evidence type="ECO:0000313" key="2">
    <source>
        <dbReference type="Proteomes" id="UP000789702"/>
    </source>
</evidence>
<protein>
    <submittedName>
        <fullName evidence="1">7221_t:CDS:1</fullName>
    </submittedName>
</protein>
<comment type="caution">
    <text evidence="1">The sequence shown here is derived from an EMBL/GenBank/DDBJ whole genome shotgun (WGS) entry which is preliminary data.</text>
</comment>
<dbReference type="EMBL" id="CAJVPU010012298">
    <property type="protein sequence ID" value="CAG8622267.1"/>
    <property type="molecule type" value="Genomic_DNA"/>
</dbReference>
<sequence length="306" mass="33561">EPPVPGAVRISLKEPNNFVVPSYCNGTTPCTFWGANEIQFPSDGAGVAFITTRASVINYPNQPGCNPLRVSLPTDPCFFKSTNNNVTIVPKSYIGDIEDYTVREATSIALRNGVMDGELVSFNGTTIRKITNATRMAENPSADGDIFTIQEILTAAGADLDAPSTAPGANKAAGETYRSSGIVIVIVIEYKNVQFKKNQIAYKYLPQVIDGNEYKAVENIYNATDGSITLIDRHGIRLVFQEHGTIGEFQFVALLTALVASFALFKIAEFLVELIMLKVVPERYRYQEAKYALRVRSEDLGQDLKT</sequence>
<feature type="non-terminal residue" evidence="1">
    <location>
        <position position="1"/>
    </location>
</feature>
<organism evidence="1 2">
    <name type="scientific">Dentiscutata heterogama</name>
    <dbReference type="NCBI Taxonomy" id="1316150"/>
    <lineage>
        <taxon>Eukaryota</taxon>
        <taxon>Fungi</taxon>
        <taxon>Fungi incertae sedis</taxon>
        <taxon>Mucoromycota</taxon>
        <taxon>Glomeromycotina</taxon>
        <taxon>Glomeromycetes</taxon>
        <taxon>Diversisporales</taxon>
        <taxon>Gigasporaceae</taxon>
        <taxon>Dentiscutata</taxon>
    </lineage>
</organism>
<evidence type="ECO:0000313" key="1">
    <source>
        <dbReference type="EMBL" id="CAG8622267.1"/>
    </source>
</evidence>
<proteinExistence type="predicted"/>
<reference evidence="1" key="1">
    <citation type="submission" date="2021-06" db="EMBL/GenBank/DDBJ databases">
        <authorList>
            <person name="Kallberg Y."/>
            <person name="Tangrot J."/>
            <person name="Rosling A."/>
        </authorList>
    </citation>
    <scope>NUCLEOTIDE SEQUENCE</scope>
    <source>
        <strain evidence="1">IL203A</strain>
    </source>
</reference>
<accession>A0ACA9MZQ0</accession>
<name>A0ACA9MZQ0_9GLOM</name>
<gene>
    <name evidence="1" type="ORF">DHETER_LOCUS8066</name>
</gene>
<keyword evidence="2" id="KW-1185">Reference proteome</keyword>